<comment type="similarity">
    <text evidence="9">Belongs to the CRISPR-associated endonuclease Cas1 family.</text>
</comment>
<protein>
    <recommendedName>
        <fullName evidence="9">CRISPR-associated endonuclease Cas1</fullName>
        <ecNumber evidence="9">3.1.-.-</ecNumber>
    </recommendedName>
</protein>
<dbReference type="InterPro" id="IPR042211">
    <property type="entry name" value="CRISPR-assoc_Cas1_N"/>
</dbReference>
<keyword evidence="4 9" id="KW-0378">Hydrolase</keyword>
<dbReference type="RefSeq" id="WP_274457227.1">
    <property type="nucleotide sequence ID" value="NZ_CP067097.1"/>
</dbReference>
<keyword evidence="6 9" id="KW-0051">Antiviral defense</keyword>
<evidence type="ECO:0000256" key="3">
    <source>
        <dbReference type="ARBA" id="ARBA00022759"/>
    </source>
</evidence>
<evidence type="ECO:0000256" key="7">
    <source>
        <dbReference type="ARBA" id="ARBA00023125"/>
    </source>
</evidence>
<dbReference type="InterPro" id="IPR042206">
    <property type="entry name" value="CRISPR-assoc_Cas1_C"/>
</dbReference>
<keyword evidence="7 9" id="KW-0238">DNA-binding</keyword>
<keyword evidence="1 9" id="KW-0540">Nuclease</keyword>
<evidence type="ECO:0000256" key="5">
    <source>
        <dbReference type="ARBA" id="ARBA00022842"/>
    </source>
</evidence>
<comment type="subunit">
    <text evidence="9">Homodimer, forms a heterotetramer with a Cas2 homodimer.</text>
</comment>
<dbReference type="EMBL" id="JAUSTP010000037">
    <property type="protein sequence ID" value="MDQ0191307.1"/>
    <property type="molecule type" value="Genomic_DNA"/>
</dbReference>
<reference evidence="10 11" key="1">
    <citation type="submission" date="2023-07" db="EMBL/GenBank/DDBJ databases">
        <title>Genomic Encyclopedia of Type Strains, Phase IV (KMG-IV): sequencing the most valuable type-strain genomes for metagenomic binning, comparative biology and taxonomic classification.</title>
        <authorList>
            <person name="Goeker M."/>
        </authorList>
    </citation>
    <scope>NUCLEOTIDE SEQUENCE [LARGE SCALE GENOMIC DNA]</scope>
    <source>
        <strain evidence="10 11">DSM 4006</strain>
    </source>
</reference>
<keyword evidence="3 9" id="KW-0255">Endonuclease</keyword>
<evidence type="ECO:0000313" key="11">
    <source>
        <dbReference type="Proteomes" id="UP001232973"/>
    </source>
</evidence>
<evidence type="ECO:0000256" key="1">
    <source>
        <dbReference type="ARBA" id="ARBA00022722"/>
    </source>
</evidence>
<keyword evidence="5 9" id="KW-0460">Magnesium</keyword>
<evidence type="ECO:0000256" key="6">
    <source>
        <dbReference type="ARBA" id="ARBA00023118"/>
    </source>
</evidence>
<dbReference type="NCBIfam" id="TIGR03641">
    <property type="entry name" value="cas1_HMARI"/>
    <property type="match status" value="1"/>
</dbReference>
<keyword evidence="11" id="KW-1185">Reference proteome</keyword>
<keyword evidence="2 9" id="KW-0479">Metal-binding</keyword>
<comment type="cofactor">
    <cofactor evidence="9">
        <name>Mg(2+)</name>
        <dbReference type="ChEBI" id="CHEBI:18420"/>
    </cofactor>
    <cofactor evidence="9">
        <name>Mn(2+)</name>
        <dbReference type="ChEBI" id="CHEBI:29035"/>
    </cofactor>
</comment>
<feature type="binding site" evidence="9">
    <location>
        <position position="223"/>
    </location>
    <ligand>
        <name>Mn(2+)</name>
        <dbReference type="ChEBI" id="CHEBI:29035"/>
    </ligand>
</feature>
<dbReference type="Pfam" id="PF01867">
    <property type="entry name" value="Cas_Cas1"/>
    <property type="match status" value="1"/>
</dbReference>
<name>A0ABT9XLW9_9BACL</name>
<evidence type="ECO:0000256" key="2">
    <source>
        <dbReference type="ARBA" id="ARBA00022723"/>
    </source>
</evidence>
<feature type="binding site" evidence="9">
    <location>
        <position position="157"/>
    </location>
    <ligand>
        <name>Mn(2+)</name>
        <dbReference type="ChEBI" id="CHEBI:29035"/>
    </ligand>
</feature>
<dbReference type="PANTHER" id="PTHR43219">
    <property type="entry name" value="CRISPR-ASSOCIATED ENDONUCLEASE CAS1"/>
    <property type="match status" value="1"/>
</dbReference>
<dbReference type="NCBIfam" id="TIGR00287">
    <property type="entry name" value="cas1"/>
    <property type="match status" value="1"/>
</dbReference>
<dbReference type="PANTHER" id="PTHR43219:SF1">
    <property type="entry name" value="CRISPR-ASSOCIATED ENDONUCLEASE CAS1"/>
    <property type="match status" value="1"/>
</dbReference>
<dbReference type="CDD" id="cd09722">
    <property type="entry name" value="Cas1_I-B"/>
    <property type="match status" value="1"/>
</dbReference>
<dbReference type="Gene3D" id="3.100.10.20">
    <property type="entry name" value="CRISPR-associated endonuclease Cas1, N-terminal domain"/>
    <property type="match status" value="1"/>
</dbReference>
<evidence type="ECO:0000313" key="10">
    <source>
        <dbReference type="EMBL" id="MDQ0191307.1"/>
    </source>
</evidence>
<comment type="function">
    <text evidence="9">CRISPR (clustered regularly interspaced short palindromic repeat), is an adaptive immune system that provides protection against mobile genetic elements (viruses, transposable elements and conjugative plasmids). CRISPR clusters contain spacers, sequences complementary to antecedent mobile elements, and target invading nucleic acids. CRISPR clusters are transcribed and processed into CRISPR RNA (crRNA). Acts as a dsDNA endonuclease. Involved in the integration of spacer DNA into the CRISPR cassette.</text>
</comment>
<dbReference type="EC" id="3.1.-.-" evidence="9"/>
<sequence>MVEKSLYIFSNGELKRKDNTLFFETTEGKKFIPITTVREIFLFGEVTFNSKVLDFLSQQQALVHYFNHYGYYSGTMYPRERIVSGDMILRQAEHYLDTSRRVAIAQRFVQGAAQNLRRVLKYYQGRGRDVENPLDKIESLIPSVSSYDDVNQLMAIEGNIREAYYQAFNSILSNAYFRFEGRTKRPPKSPLNALISFGNSMLYTTVLSEIYKTHLDPRIGYLHATNFRRFTLNLDVAEIFKPILVDRIIFSMIDKGMLKASHFVKASEGIFLNDAGRGAFVKQWDERLQQTIQVRELGRSVSYRRLIRMELYKLEKHLLEEKVYVPFAARW</sequence>
<organism evidence="10 11">
    <name type="scientific">Alicyclobacillus cycloheptanicus</name>
    <dbReference type="NCBI Taxonomy" id="1457"/>
    <lineage>
        <taxon>Bacteria</taxon>
        <taxon>Bacillati</taxon>
        <taxon>Bacillota</taxon>
        <taxon>Bacilli</taxon>
        <taxon>Bacillales</taxon>
        <taxon>Alicyclobacillaceae</taxon>
        <taxon>Alicyclobacillus</taxon>
    </lineage>
</organism>
<gene>
    <name evidence="9" type="primary">cas1</name>
    <name evidence="10" type="ORF">J2S03_003177</name>
</gene>
<dbReference type="HAMAP" id="MF_01470">
    <property type="entry name" value="Cas1"/>
    <property type="match status" value="1"/>
</dbReference>
<evidence type="ECO:0000256" key="8">
    <source>
        <dbReference type="ARBA" id="ARBA00023211"/>
    </source>
</evidence>
<dbReference type="Proteomes" id="UP001232973">
    <property type="component" value="Unassembled WGS sequence"/>
</dbReference>
<comment type="caution">
    <text evidence="10">The sequence shown here is derived from an EMBL/GenBank/DDBJ whole genome shotgun (WGS) entry which is preliminary data.</text>
</comment>
<dbReference type="Gene3D" id="1.20.120.920">
    <property type="entry name" value="CRISPR-associated endonuclease Cas1, C-terminal domain"/>
    <property type="match status" value="1"/>
</dbReference>
<keyword evidence="8 9" id="KW-0464">Manganese</keyword>
<evidence type="ECO:0000256" key="9">
    <source>
        <dbReference type="HAMAP-Rule" id="MF_01470"/>
    </source>
</evidence>
<proteinExistence type="inferred from homology"/>
<dbReference type="InterPro" id="IPR019858">
    <property type="entry name" value="CRISPR-assoc_Cas1_HMARI/TNEAP"/>
</dbReference>
<accession>A0ABT9XLW9</accession>
<dbReference type="InterPro" id="IPR002729">
    <property type="entry name" value="CRISPR-assoc_Cas1"/>
</dbReference>
<feature type="binding site" evidence="9">
    <location>
        <position position="238"/>
    </location>
    <ligand>
        <name>Mn(2+)</name>
        <dbReference type="ChEBI" id="CHEBI:29035"/>
    </ligand>
</feature>
<evidence type="ECO:0000256" key="4">
    <source>
        <dbReference type="ARBA" id="ARBA00022801"/>
    </source>
</evidence>